<dbReference type="SUPFAM" id="SSF51316">
    <property type="entry name" value="Mss4-like"/>
    <property type="match status" value="1"/>
</dbReference>
<name>A0A0D2CZ39_9EURO</name>
<dbReference type="Proteomes" id="UP000054342">
    <property type="component" value="Unassembled WGS sequence"/>
</dbReference>
<dbReference type="OrthoDB" id="9985472at2759"/>
<dbReference type="GO" id="GO:0046872">
    <property type="term" value="F:metal ion binding"/>
    <property type="evidence" value="ECO:0007669"/>
    <property type="project" value="UniProtKB-KW"/>
</dbReference>
<reference evidence="6 7" key="1">
    <citation type="submission" date="2015-01" db="EMBL/GenBank/DDBJ databases">
        <title>The Genome Sequence of Exophiala xenobiotica CBS118157.</title>
        <authorList>
            <consortium name="The Broad Institute Genomics Platform"/>
            <person name="Cuomo C."/>
            <person name="de Hoog S."/>
            <person name="Gorbushina A."/>
            <person name="Stielow B."/>
            <person name="Teixiera M."/>
            <person name="Abouelleil A."/>
            <person name="Chapman S.B."/>
            <person name="Priest M."/>
            <person name="Young S.K."/>
            <person name="Wortman J."/>
            <person name="Nusbaum C."/>
            <person name="Birren B."/>
        </authorList>
    </citation>
    <scope>NUCLEOTIDE SEQUENCE [LARGE SCALE GENOMIC DNA]</scope>
    <source>
        <strain evidence="6 7">CBS 118157</strain>
    </source>
</reference>
<evidence type="ECO:0000313" key="6">
    <source>
        <dbReference type="EMBL" id="KIW55397.1"/>
    </source>
</evidence>
<evidence type="ECO:0000259" key="5">
    <source>
        <dbReference type="PROSITE" id="PS51891"/>
    </source>
</evidence>
<keyword evidence="7" id="KW-1185">Reference proteome</keyword>
<keyword evidence="4" id="KW-0456">Lyase</keyword>
<dbReference type="GeneID" id="25329588"/>
<evidence type="ECO:0000256" key="4">
    <source>
        <dbReference type="ARBA" id="ARBA00023239"/>
    </source>
</evidence>
<sequence>MPTGQCICGQLKYEYSGDPVMKAICHCLTCRHVSGSAFTTNILVPEDKFKITSGTPKTYAATQDSGMTLTYSFCGNCGCNISKLGDAEAFRGVVIIQAGSLDDIAGIEEAEPGAELYVSRRVSWLPALAGKGQVQEFPA</sequence>
<feature type="domain" description="CENP-V/GFA" evidence="5">
    <location>
        <begin position="2"/>
        <end position="118"/>
    </location>
</feature>
<accession>A0A0D2CZ39</accession>
<evidence type="ECO:0000313" key="7">
    <source>
        <dbReference type="Proteomes" id="UP000054342"/>
    </source>
</evidence>
<evidence type="ECO:0000256" key="3">
    <source>
        <dbReference type="ARBA" id="ARBA00022833"/>
    </source>
</evidence>
<dbReference type="RefSeq" id="XP_013315981.1">
    <property type="nucleotide sequence ID" value="XM_013460527.1"/>
</dbReference>
<dbReference type="PANTHER" id="PTHR33337">
    <property type="entry name" value="GFA DOMAIN-CONTAINING PROTEIN"/>
    <property type="match status" value="1"/>
</dbReference>
<keyword evidence="2" id="KW-0479">Metal-binding</keyword>
<dbReference type="PANTHER" id="PTHR33337:SF30">
    <property type="entry name" value="DUF636 DOMAIN PROTEIN (AFU_ORTHOLOGUE AFUA_1G03180)"/>
    <property type="match status" value="1"/>
</dbReference>
<dbReference type="PROSITE" id="PS51891">
    <property type="entry name" value="CENP_V_GFA"/>
    <property type="match status" value="1"/>
</dbReference>
<dbReference type="EMBL" id="KN847320">
    <property type="protein sequence ID" value="KIW55397.1"/>
    <property type="molecule type" value="Genomic_DNA"/>
</dbReference>
<dbReference type="InterPro" id="IPR006913">
    <property type="entry name" value="CENP-V/GFA"/>
</dbReference>
<dbReference type="HOGENOM" id="CLU_055491_3_6_1"/>
<keyword evidence="3" id="KW-0862">Zinc</keyword>
<protein>
    <recommendedName>
        <fullName evidence="5">CENP-V/GFA domain-containing protein</fullName>
    </recommendedName>
</protein>
<gene>
    <name evidence="6" type="ORF">PV05_07680</name>
</gene>
<dbReference type="InterPro" id="IPR011057">
    <property type="entry name" value="Mss4-like_sf"/>
</dbReference>
<proteinExistence type="inferred from homology"/>
<organism evidence="6 7">
    <name type="scientific">Exophiala xenobiotica</name>
    <dbReference type="NCBI Taxonomy" id="348802"/>
    <lineage>
        <taxon>Eukaryota</taxon>
        <taxon>Fungi</taxon>
        <taxon>Dikarya</taxon>
        <taxon>Ascomycota</taxon>
        <taxon>Pezizomycotina</taxon>
        <taxon>Eurotiomycetes</taxon>
        <taxon>Chaetothyriomycetidae</taxon>
        <taxon>Chaetothyriales</taxon>
        <taxon>Herpotrichiellaceae</taxon>
        <taxon>Exophiala</taxon>
    </lineage>
</organism>
<evidence type="ECO:0000256" key="1">
    <source>
        <dbReference type="ARBA" id="ARBA00005495"/>
    </source>
</evidence>
<dbReference type="Gene3D" id="3.90.1590.10">
    <property type="entry name" value="glutathione-dependent formaldehyde- activating enzyme (gfa)"/>
    <property type="match status" value="1"/>
</dbReference>
<dbReference type="Pfam" id="PF04828">
    <property type="entry name" value="GFA"/>
    <property type="match status" value="1"/>
</dbReference>
<evidence type="ECO:0000256" key="2">
    <source>
        <dbReference type="ARBA" id="ARBA00022723"/>
    </source>
</evidence>
<dbReference type="GO" id="GO:0016846">
    <property type="term" value="F:carbon-sulfur lyase activity"/>
    <property type="evidence" value="ECO:0007669"/>
    <property type="project" value="InterPro"/>
</dbReference>
<comment type="similarity">
    <text evidence="1">Belongs to the Gfa family.</text>
</comment>
<dbReference type="AlphaFoldDB" id="A0A0D2CZ39"/>